<feature type="transmembrane region" description="Helical" evidence="6">
    <location>
        <begin position="635"/>
        <end position="655"/>
    </location>
</feature>
<dbReference type="SUPFAM" id="SSF81665">
    <property type="entry name" value="Calcium ATPase, transmembrane domain M"/>
    <property type="match status" value="1"/>
</dbReference>
<evidence type="ECO:0000313" key="9">
    <source>
        <dbReference type="Proteomes" id="UP000293036"/>
    </source>
</evidence>
<evidence type="ECO:0000256" key="3">
    <source>
        <dbReference type="ARBA" id="ARBA00022967"/>
    </source>
</evidence>
<evidence type="ECO:0000256" key="4">
    <source>
        <dbReference type="ARBA" id="ARBA00022989"/>
    </source>
</evidence>
<dbReference type="SFLD" id="SFLDF00027">
    <property type="entry name" value="p-type_atpase"/>
    <property type="match status" value="1"/>
</dbReference>
<dbReference type="PRINTS" id="PR00119">
    <property type="entry name" value="CATATPASE"/>
</dbReference>
<dbReference type="Proteomes" id="UP000293036">
    <property type="component" value="Unassembled WGS sequence"/>
</dbReference>
<dbReference type="SUPFAM" id="SSF81653">
    <property type="entry name" value="Calcium ATPase, transduction domain A"/>
    <property type="match status" value="1"/>
</dbReference>
<dbReference type="InterPro" id="IPR059000">
    <property type="entry name" value="ATPase_P-type_domA"/>
</dbReference>
<feature type="transmembrane region" description="Helical" evidence="6">
    <location>
        <begin position="729"/>
        <end position="749"/>
    </location>
</feature>
<evidence type="ECO:0000259" key="7">
    <source>
        <dbReference type="Pfam" id="PF00122"/>
    </source>
</evidence>
<keyword evidence="3" id="KW-1278">Translocase</keyword>
<organism evidence="8 9">
    <name type="scientific">Arcanobacterium bovis</name>
    <dbReference type="NCBI Taxonomy" id="2529275"/>
    <lineage>
        <taxon>Bacteria</taxon>
        <taxon>Bacillati</taxon>
        <taxon>Actinomycetota</taxon>
        <taxon>Actinomycetes</taxon>
        <taxon>Actinomycetales</taxon>
        <taxon>Actinomycetaceae</taxon>
        <taxon>Arcanobacterium</taxon>
    </lineage>
</organism>
<evidence type="ECO:0000256" key="2">
    <source>
        <dbReference type="ARBA" id="ARBA00022692"/>
    </source>
</evidence>
<dbReference type="SFLD" id="SFLDG00002">
    <property type="entry name" value="C1.7:_P-type_atpase_like"/>
    <property type="match status" value="1"/>
</dbReference>
<dbReference type="Pfam" id="PF00122">
    <property type="entry name" value="E1-E2_ATPase"/>
    <property type="match status" value="1"/>
</dbReference>
<feature type="transmembrane region" description="Helical" evidence="6">
    <location>
        <begin position="57"/>
        <end position="87"/>
    </location>
</feature>
<feature type="domain" description="P-type ATPase A" evidence="7">
    <location>
        <begin position="112"/>
        <end position="204"/>
    </location>
</feature>
<dbReference type="InterPro" id="IPR044492">
    <property type="entry name" value="P_typ_ATPase_HD_dom"/>
</dbReference>
<feature type="transmembrane region" description="Helical" evidence="6">
    <location>
        <begin position="222"/>
        <end position="242"/>
    </location>
</feature>
<sequence length="791" mass="85387">MNNTVHQAQNSPDTIKGLTAAEVQTRIEHGQINKLPPRSGKTVANIIRDNVCTRINAILGVLFVMVAITGSWINSAFGVLIVVNSLIGIVQELRAKSTLESLSLIGEEHPIVLRDGEEREVTQEELVLDDVVVVKAGNQIVVDGKVLAADYLAVDESMLTGESDPVVKEPGDPIVSGSFVVVGTGKFRVSKVGAESYAAQIATQASKFTLHKSQLQAGIDSILKYITLILIPVGILTIIAQMRQDGPADWREVILAITGALVPMVPEGLILITSTAFALGVIRLGKRKCLVQELPAIEGLARVDVVCADKTGTLTENTLEFSQIVALADTNTEAYREALAQLAWADPDPNATTQALCDAFKKPAHAWHVHERKPFSSADKWAGISFQYDDAVHSFVFGAPDVLDPNAQAGNQAEQFGNKGLRVLMFGIVNKPFADVDVARDVTPLALVLFDQKLRDDVPDTLAYFAEQEVNLKIISGDNAKSVAAVTRRLGVNVGETVDARTLTDPASFGETVENAQVFGRVTPAQKREMVRALQERGHTVAMTGDGVNDVLALKDSDIGVAMGTGSSAARSVAKIVLLDNKFATLPYVVGEGRRVIGNIERVANLFLTKTIYSVLIATLVLLSNVPFPFQPIHVSITGWFTIGIPAFFLALPPNNQRARDGFVRRVLSFAAPAGVIVGLCAFTAYMVASGGHVPARHIQESTAALVALIVPATWVVALIARPWNWWKILLLTLPLVAYSIIFTCEFTQRLFILDSSNEMMMLTGLGIGFIGAICVEVLWHLVGKKNYVQE</sequence>
<keyword evidence="2 6" id="KW-0812">Transmembrane</keyword>
<evidence type="ECO:0000256" key="6">
    <source>
        <dbReference type="SAM" id="Phobius"/>
    </source>
</evidence>
<keyword evidence="9" id="KW-1185">Reference proteome</keyword>
<feature type="transmembrane region" description="Helical" evidence="6">
    <location>
        <begin position="254"/>
        <end position="282"/>
    </location>
</feature>
<dbReference type="PROSITE" id="PS00154">
    <property type="entry name" value="ATPASE_E1_E2"/>
    <property type="match status" value="1"/>
</dbReference>
<accession>A0A4Q9V432</accession>
<dbReference type="Gene3D" id="3.40.50.1000">
    <property type="entry name" value="HAD superfamily/HAD-like"/>
    <property type="match status" value="1"/>
</dbReference>
<evidence type="ECO:0000313" key="8">
    <source>
        <dbReference type="EMBL" id="TBW23882.1"/>
    </source>
</evidence>
<dbReference type="OrthoDB" id="9814270at2"/>
<dbReference type="Gene3D" id="2.70.150.10">
    <property type="entry name" value="Calcium-transporting ATPase, cytoplasmic transduction domain A"/>
    <property type="match status" value="1"/>
</dbReference>
<keyword evidence="4 6" id="KW-1133">Transmembrane helix</keyword>
<dbReference type="SUPFAM" id="SSF56784">
    <property type="entry name" value="HAD-like"/>
    <property type="match status" value="1"/>
</dbReference>
<dbReference type="InterPro" id="IPR023298">
    <property type="entry name" value="ATPase_P-typ_TM_dom_sf"/>
</dbReference>
<dbReference type="InterPro" id="IPR008250">
    <property type="entry name" value="ATPase_P-typ_transduc_dom_A_sf"/>
</dbReference>
<comment type="caution">
    <text evidence="8">The sequence shown here is derived from an EMBL/GenBank/DDBJ whole genome shotgun (WGS) entry which is preliminary data.</text>
</comment>
<feature type="transmembrane region" description="Helical" evidence="6">
    <location>
        <begin position="667"/>
        <end position="689"/>
    </location>
</feature>
<dbReference type="NCBIfam" id="TIGR01494">
    <property type="entry name" value="ATPase_P-type"/>
    <property type="match status" value="2"/>
</dbReference>
<dbReference type="InterPro" id="IPR001757">
    <property type="entry name" value="P_typ_ATPase"/>
</dbReference>
<name>A0A4Q9V432_9ACTO</name>
<dbReference type="GO" id="GO:0016887">
    <property type="term" value="F:ATP hydrolysis activity"/>
    <property type="evidence" value="ECO:0007669"/>
    <property type="project" value="InterPro"/>
</dbReference>
<reference evidence="8 9" key="1">
    <citation type="submission" date="2019-02" db="EMBL/GenBank/DDBJ databases">
        <title>Arcanobacterium bovis sp. nov., isolated from the milk of a cow with mastitis.</title>
        <authorList>
            <person name="Sammra O."/>
            <person name="Foster G."/>
            <person name="Hassan A."/>
            <person name="Alssahen M."/>
            <person name="Laemmler C."/>
            <person name="Borowiak M."/>
            <person name="Malorny B."/>
            <person name="Abdulmawjood A."/>
        </authorList>
    </citation>
    <scope>NUCLEOTIDE SEQUENCE [LARGE SCALE GENOMIC DNA]</scope>
    <source>
        <strain evidence="8 9">C605018/01/1</strain>
    </source>
</reference>
<dbReference type="Gene3D" id="1.20.1110.10">
    <property type="entry name" value="Calcium-transporting ATPase, transmembrane domain"/>
    <property type="match status" value="1"/>
</dbReference>
<dbReference type="GO" id="GO:0005524">
    <property type="term" value="F:ATP binding"/>
    <property type="evidence" value="ECO:0007669"/>
    <property type="project" value="InterPro"/>
</dbReference>
<dbReference type="InterPro" id="IPR036412">
    <property type="entry name" value="HAD-like_sf"/>
</dbReference>
<comment type="subcellular location">
    <subcellularLocation>
        <location evidence="1">Cell membrane</location>
        <topology evidence="1">Multi-pass membrane protein</topology>
    </subcellularLocation>
</comment>
<dbReference type="InterPro" id="IPR023214">
    <property type="entry name" value="HAD_sf"/>
</dbReference>
<dbReference type="PANTHER" id="PTHR42861">
    <property type="entry name" value="CALCIUM-TRANSPORTING ATPASE"/>
    <property type="match status" value="1"/>
</dbReference>
<gene>
    <name evidence="8" type="ORF">EZJ44_01795</name>
</gene>
<dbReference type="SFLD" id="SFLDS00003">
    <property type="entry name" value="Haloacid_Dehalogenase"/>
    <property type="match status" value="1"/>
</dbReference>
<dbReference type="PRINTS" id="PR00120">
    <property type="entry name" value="HATPASE"/>
</dbReference>
<feature type="transmembrane region" description="Helical" evidence="6">
    <location>
        <begin position="603"/>
        <end position="623"/>
    </location>
</feature>
<proteinExistence type="predicted"/>
<feature type="transmembrane region" description="Helical" evidence="6">
    <location>
        <begin position="704"/>
        <end position="722"/>
    </location>
</feature>
<protein>
    <submittedName>
        <fullName evidence="8">HAD family hydrolase</fullName>
    </submittedName>
</protein>
<dbReference type="InterPro" id="IPR023299">
    <property type="entry name" value="ATPase_P-typ_cyto_dom_N"/>
</dbReference>
<keyword evidence="8" id="KW-0378">Hydrolase</keyword>
<dbReference type="GO" id="GO:0005886">
    <property type="term" value="C:plasma membrane"/>
    <property type="evidence" value="ECO:0007669"/>
    <property type="project" value="UniProtKB-SubCell"/>
</dbReference>
<feature type="transmembrane region" description="Helical" evidence="6">
    <location>
        <begin position="761"/>
        <end position="783"/>
    </location>
</feature>
<dbReference type="InterPro" id="IPR018303">
    <property type="entry name" value="ATPase_P-typ_P_site"/>
</dbReference>
<dbReference type="RefSeq" id="WP_131279505.1">
    <property type="nucleotide sequence ID" value="NZ_JBHSLR010000009.1"/>
</dbReference>
<keyword evidence="5 6" id="KW-0472">Membrane</keyword>
<evidence type="ECO:0000256" key="5">
    <source>
        <dbReference type="ARBA" id="ARBA00023136"/>
    </source>
</evidence>
<evidence type="ECO:0000256" key="1">
    <source>
        <dbReference type="ARBA" id="ARBA00004651"/>
    </source>
</evidence>
<dbReference type="Pfam" id="PF00702">
    <property type="entry name" value="Hydrolase"/>
    <property type="match status" value="1"/>
</dbReference>
<dbReference type="Gene3D" id="3.40.1110.10">
    <property type="entry name" value="Calcium-transporting ATPase, cytoplasmic domain N"/>
    <property type="match status" value="1"/>
</dbReference>
<dbReference type="AlphaFoldDB" id="A0A4Q9V432"/>
<dbReference type="EMBL" id="SJDT01000001">
    <property type="protein sequence ID" value="TBW23882.1"/>
    <property type="molecule type" value="Genomic_DNA"/>
</dbReference>